<evidence type="ECO:0000256" key="2">
    <source>
        <dbReference type="ARBA" id="ARBA00022801"/>
    </source>
</evidence>
<dbReference type="SFLD" id="SFLDG01129">
    <property type="entry name" value="C1.5:_HAD__Beta-PGM__Phosphata"/>
    <property type="match status" value="1"/>
</dbReference>
<proteinExistence type="predicted"/>
<evidence type="ECO:0000256" key="1">
    <source>
        <dbReference type="ARBA" id="ARBA00001946"/>
    </source>
</evidence>
<dbReference type="Gene3D" id="1.20.120.1600">
    <property type="match status" value="1"/>
</dbReference>
<dbReference type="Proteomes" id="UP000184295">
    <property type="component" value="Unassembled WGS sequence"/>
</dbReference>
<comment type="cofactor">
    <cofactor evidence="1">
        <name>Mg(2+)</name>
        <dbReference type="ChEBI" id="CHEBI:18420"/>
    </cofactor>
</comment>
<dbReference type="SUPFAM" id="SSF56784">
    <property type="entry name" value="HAD-like"/>
    <property type="match status" value="1"/>
</dbReference>
<evidence type="ECO:0000256" key="3">
    <source>
        <dbReference type="ARBA" id="ARBA00022842"/>
    </source>
</evidence>
<dbReference type="InterPro" id="IPR006439">
    <property type="entry name" value="HAD-SF_hydro_IA"/>
</dbReference>
<dbReference type="InterPro" id="IPR023214">
    <property type="entry name" value="HAD_sf"/>
</dbReference>
<dbReference type="Pfam" id="PF00702">
    <property type="entry name" value="Hydrolase"/>
    <property type="match status" value="1"/>
</dbReference>
<keyword evidence="3" id="KW-0460">Magnesium</keyword>
<name>A0A1M4Y0C0_9ACTN</name>
<evidence type="ECO:0000313" key="5">
    <source>
        <dbReference type="Proteomes" id="UP000184295"/>
    </source>
</evidence>
<dbReference type="GO" id="GO:0016787">
    <property type="term" value="F:hydrolase activity"/>
    <property type="evidence" value="ECO:0007669"/>
    <property type="project" value="UniProtKB-KW"/>
</dbReference>
<evidence type="ECO:0000313" key="4">
    <source>
        <dbReference type="EMBL" id="SHE99135.1"/>
    </source>
</evidence>
<dbReference type="InterPro" id="IPR036412">
    <property type="entry name" value="HAD-like_sf"/>
</dbReference>
<dbReference type="PANTHER" id="PTHR46470:SF4">
    <property type="entry name" value="5-AMINO-6-(5-PHOSPHO-D-RIBITYLAMINO)URACIL PHOSPHATASE YIGB"/>
    <property type="match status" value="1"/>
</dbReference>
<dbReference type="STRING" id="1121881.SAMN02745225_02194"/>
<dbReference type="PANTHER" id="PTHR46470">
    <property type="entry name" value="N-ACYLNEURAMINATE-9-PHOSPHATASE"/>
    <property type="match status" value="1"/>
</dbReference>
<organism evidence="4 5">
    <name type="scientific">Ferrithrix thermotolerans DSM 19514</name>
    <dbReference type="NCBI Taxonomy" id="1121881"/>
    <lineage>
        <taxon>Bacteria</taxon>
        <taxon>Bacillati</taxon>
        <taxon>Actinomycetota</taxon>
        <taxon>Acidimicrobiia</taxon>
        <taxon>Acidimicrobiales</taxon>
        <taxon>Acidimicrobiaceae</taxon>
        <taxon>Ferrithrix</taxon>
    </lineage>
</organism>
<dbReference type="SFLD" id="SFLDS00003">
    <property type="entry name" value="Haloacid_Dehalogenase"/>
    <property type="match status" value="1"/>
</dbReference>
<dbReference type="GO" id="GO:0009231">
    <property type="term" value="P:riboflavin biosynthetic process"/>
    <property type="evidence" value="ECO:0007669"/>
    <property type="project" value="TreeGrafter"/>
</dbReference>
<dbReference type="RefSeq" id="WP_178138812.1">
    <property type="nucleotide sequence ID" value="NZ_FQUL01000050.1"/>
</dbReference>
<dbReference type="InterPro" id="IPR051400">
    <property type="entry name" value="HAD-like_hydrolase"/>
</dbReference>
<dbReference type="AlphaFoldDB" id="A0A1M4Y0C0"/>
<keyword evidence="5" id="KW-1185">Reference proteome</keyword>
<protein>
    <submittedName>
        <fullName evidence="4">Putative hydrolase of the HAD superfamily</fullName>
    </submittedName>
</protein>
<keyword evidence="2 4" id="KW-0378">Hydrolase</keyword>
<dbReference type="PRINTS" id="PR00413">
    <property type="entry name" value="HADHALOGNASE"/>
</dbReference>
<dbReference type="NCBIfam" id="TIGR01549">
    <property type="entry name" value="HAD-SF-IA-v1"/>
    <property type="match status" value="1"/>
</dbReference>
<sequence length="245" mass="27612">MTPIKIVLCDMDDTIVVHRPYADQLWREVVGALSIFSASVRDALAEAIVSMRHKFWQDENLSEWGRLRMREARRYFVLQAFDVLGVDKDDEVIDVLVDEFSRLREESLLFPPENAVALQILKEAGVALALVSNGQGDAQRTKVNRFHLDNFFDAIFIEGEIGVGKPDWEIYRMVLGRFGCEPTDAVMVGDNWEWEVAAPISYQMRAIWIHSDDATPPLPVSGSFLGRVSSFAKVPELLAAANVMP</sequence>
<gene>
    <name evidence="4" type="ORF">SAMN02745225_02194</name>
</gene>
<reference evidence="5" key="1">
    <citation type="submission" date="2016-11" db="EMBL/GenBank/DDBJ databases">
        <authorList>
            <person name="Varghese N."/>
            <person name="Submissions S."/>
        </authorList>
    </citation>
    <scope>NUCLEOTIDE SEQUENCE [LARGE SCALE GENOMIC DNA]</scope>
    <source>
        <strain evidence="5">DSM 19514</strain>
    </source>
</reference>
<accession>A0A1M4Y0C0</accession>
<dbReference type="Gene3D" id="3.40.50.1000">
    <property type="entry name" value="HAD superfamily/HAD-like"/>
    <property type="match status" value="1"/>
</dbReference>
<dbReference type="EMBL" id="FQUL01000050">
    <property type="protein sequence ID" value="SHE99135.1"/>
    <property type="molecule type" value="Genomic_DNA"/>
</dbReference>